<dbReference type="RefSeq" id="WP_111351475.1">
    <property type="nucleotide sequence ID" value="NZ_QLII01000004.1"/>
</dbReference>
<dbReference type="AlphaFoldDB" id="A0A327NDX6"/>
<dbReference type="Proteomes" id="UP000249016">
    <property type="component" value="Unassembled WGS sequence"/>
</dbReference>
<proteinExistence type="predicted"/>
<evidence type="ECO:0000313" key="1">
    <source>
        <dbReference type="EMBL" id="RAI72913.1"/>
    </source>
</evidence>
<evidence type="ECO:0000313" key="2">
    <source>
        <dbReference type="Proteomes" id="UP000249016"/>
    </source>
</evidence>
<comment type="caution">
    <text evidence="1">The sequence shown here is derived from an EMBL/GenBank/DDBJ whole genome shotgun (WGS) entry which is preliminary data.</text>
</comment>
<dbReference type="OrthoDB" id="418728at2"/>
<sequence>MIIYRLRNYFDIDESIIDRLKQYDDRFAKIFSCISNWQLRFNKKAYFINGVAPINEFLPNEFVSYSIAPLLNHINEYNNQNVSHLVELILNPESEATNNADRNSISSIIYLQRHDLRLTFGGDAPARLWLDAFDLIKGRSRYKVDSQFVKVSHHGSKNSSDIIIWDHITKGQQSLIAAISAGSKYDHPDSETIDNICQACINKGLNYSFISTNLCNPCLANLGNNHIDYDLSLKKLNKITSILLKSSRSKHYANYVNSQNDFGKGLFAFKIDFNLDDFNATTSLLWNVNVRPNSSCKFDKHFVKPVKDCYNRVIL</sequence>
<protein>
    <submittedName>
        <fullName evidence="1">Uncharacterized protein</fullName>
    </submittedName>
</protein>
<gene>
    <name evidence="1" type="ORF">HMF3257_39095</name>
</gene>
<keyword evidence="2" id="KW-1185">Reference proteome</keyword>
<reference evidence="1 2" key="1">
    <citation type="submission" date="2018-06" db="EMBL/GenBank/DDBJ databases">
        <title>Spirosoma sp. HMF3257 Genome sequencing and assembly.</title>
        <authorList>
            <person name="Kang H."/>
            <person name="Cha I."/>
            <person name="Kim H."/>
            <person name="Kang J."/>
            <person name="Joh K."/>
        </authorList>
    </citation>
    <scope>NUCLEOTIDE SEQUENCE [LARGE SCALE GENOMIC DNA]</scope>
    <source>
        <strain evidence="1 2">HMF3257</strain>
    </source>
</reference>
<organism evidence="1 2">
    <name type="scientific">Spirosoma telluris</name>
    <dbReference type="NCBI Taxonomy" id="2183553"/>
    <lineage>
        <taxon>Bacteria</taxon>
        <taxon>Pseudomonadati</taxon>
        <taxon>Bacteroidota</taxon>
        <taxon>Cytophagia</taxon>
        <taxon>Cytophagales</taxon>
        <taxon>Cytophagaceae</taxon>
        <taxon>Spirosoma</taxon>
    </lineage>
</organism>
<accession>A0A327NDX6</accession>
<dbReference type="InterPro" id="IPR036866">
    <property type="entry name" value="RibonucZ/Hydroxyglut_hydro"/>
</dbReference>
<name>A0A327NDX6_9BACT</name>
<dbReference type="EMBL" id="QLII01000004">
    <property type="protein sequence ID" value="RAI72913.1"/>
    <property type="molecule type" value="Genomic_DNA"/>
</dbReference>
<dbReference type="Gene3D" id="3.60.15.10">
    <property type="entry name" value="Ribonuclease Z/Hydroxyacylglutathione hydrolase-like"/>
    <property type="match status" value="1"/>
</dbReference>